<dbReference type="EMBL" id="FOUZ01000015">
    <property type="protein sequence ID" value="SFN56068.1"/>
    <property type="molecule type" value="Genomic_DNA"/>
</dbReference>
<accession>A0A1I5A0Y7</accession>
<keyword evidence="1" id="KW-0812">Transmembrane</keyword>
<name>A0A1I5A0Y7_9FLAO</name>
<dbReference type="RefSeq" id="WP_092909442.1">
    <property type="nucleotide sequence ID" value="NZ_FOUZ01000015.1"/>
</dbReference>
<reference evidence="3" key="1">
    <citation type="submission" date="2016-10" db="EMBL/GenBank/DDBJ databases">
        <authorList>
            <person name="Varghese N."/>
            <person name="Submissions S."/>
        </authorList>
    </citation>
    <scope>NUCLEOTIDE SEQUENCE [LARGE SCALE GENOMIC DNA]</scope>
    <source>
        <strain evidence="3">XJ109</strain>
    </source>
</reference>
<dbReference type="STRING" id="684065.SAMN05421738_11516"/>
<dbReference type="AlphaFoldDB" id="A0A1I5A0Y7"/>
<feature type="transmembrane region" description="Helical" evidence="1">
    <location>
        <begin position="76"/>
        <end position="94"/>
    </location>
</feature>
<keyword evidence="1" id="KW-0472">Membrane</keyword>
<dbReference type="Proteomes" id="UP000199149">
    <property type="component" value="Unassembled WGS sequence"/>
</dbReference>
<sequence>MKKNKIITTFLLLFFQIILFAQTKSQEFNTFKAKYNSEEFNYIEKEKPLPKEYQPNEFSEFIGKIFNVILRLPLEIIFYCLLALFLAFIAYRIYKNGGVFKSNTKKIYNESDFGFIEENLSEINLNDLIVKAEKEQNYPLAIRYLHYQNLQNLDKKGLIEWNPKKTNQQFINQIKQENIQTSFANNTKVFNQIWFGEFKIDATQYQTFKAMFNQLNQSIK</sequence>
<dbReference type="OrthoDB" id="5491447at2"/>
<protein>
    <recommendedName>
        <fullName evidence="4">DUF4129 domain-containing protein</fullName>
    </recommendedName>
</protein>
<proteinExistence type="predicted"/>
<evidence type="ECO:0008006" key="4">
    <source>
        <dbReference type="Google" id="ProtNLM"/>
    </source>
</evidence>
<keyword evidence="3" id="KW-1185">Reference proteome</keyword>
<organism evidence="2 3">
    <name type="scientific">Algoriella xinjiangensis</name>
    <dbReference type="NCBI Taxonomy" id="684065"/>
    <lineage>
        <taxon>Bacteria</taxon>
        <taxon>Pseudomonadati</taxon>
        <taxon>Bacteroidota</taxon>
        <taxon>Flavobacteriia</taxon>
        <taxon>Flavobacteriales</taxon>
        <taxon>Weeksellaceae</taxon>
        <taxon>Algoriella</taxon>
    </lineage>
</organism>
<evidence type="ECO:0000256" key="1">
    <source>
        <dbReference type="SAM" id="Phobius"/>
    </source>
</evidence>
<gene>
    <name evidence="2" type="ORF">SAMN05421738_11516</name>
</gene>
<keyword evidence="1" id="KW-1133">Transmembrane helix</keyword>
<evidence type="ECO:0000313" key="3">
    <source>
        <dbReference type="Proteomes" id="UP000199149"/>
    </source>
</evidence>
<evidence type="ECO:0000313" key="2">
    <source>
        <dbReference type="EMBL" id="SFN56068.1"/>
    </source>
</evidence>